<evidence type="ECO:0000256" key="3">
    <source>
        <dbReference type="ARBA" id="ARBA00023002"/>
    </source>
</evidence>
<evidence type="ECO:0000313" key="5">
    <source>
        <dbReference type="EMBL" id="PKS09328.1"/>
    </source>
</evidence>
<evidence type="ECO:0000259" key="4">
    <source>
        <dbReference type="Pfam" id="PF13460"/>
    </source>
</evidence>
<dbReference type="EMBL" id="NLAX01000010">
    <property type="protein sequence ID" value="PKS09328.1"/>
    <property type="molecule type" value="Genomic_DNA"/>
</dbReference>
<gene>
    <name evidence="5" type="ORF">jhhlp_003942</name>
</gene>
<dbReference type="STRING" id="41688.A0A2N3NA62"/>
<organism evidence="5 6">
    <name type="scientific">Lomentospora prolificans</name>
    <dbReference type="NCBI Taxonomy" id="41688"/>
    <lineage>
        <taxon>Eukaryota</taxon>
        <taxon>Fungi</taxon>
        <taxon>Dikarya</taxon>
        <taxon>Ascomycota</taxon>
        <taxon>Pezizomycotina</taxon>
        <taxon>Sordariomycetes</taxon>
        <taxon>Hypocreomycetidae</taxon>
        <taxon>Microascales</taxon>
        <taxon>Microascaceae</taxon>
        <taxon>Lomentospora</taxon>
    </lineage>
</organism>
<protein>
    <recommendedName>
        <fullName evidence="4">NAD(P)-binding domain-containing protein</fullName>
    </recommendedName>
</protein>
<dbReference type="InParanoid" id="A0A2N3NA62"/>
<dbReference type="CDD" id="cd05259">
    <property type="entry name" value="PCBER_SDR_a"/>
    <property type="match status" value="1"/>
</dbReference>
<evidence type="ECO:0000313" key="6">
    <source>
        <dbReference type="Proteomes" id="UP000233524"/>
    </source>
</evidence>
<dbReference type="VEuPathDB" id="FungiDB:jhhlp_003942"/>
<dbReference type="Proteomes" id="UP000233524">
    <property type="component" value="Unassembled WGS sequence"/>
</dbReference>
<keyword evidence="6" id="KW-1185">Reference proteome</keyword>
<dbReference type="SUPFAM" id="SSF51735">
    <property type="entry name" value="NAD(P)-binding Rossmann-fold domains"/>
    <property type="match status" value="1"/>
</dbReference>
<comment type="similarity">
    <text evidence="1">Belongs to the NmrA-type oxidoreductase family. Isoflavone reductase subfamily.</text>
</comment>
<accession>A0A2N3NA62</accession>
<reference evidence="5 6" key="1">
    <citation type="journal article" date="2017" name="G3 (Bethesda)">
        <title>First Draft Genome Sequence of the Pathogenic Fungus Lomentospora prolificans (Formerly Scedosporium prolificans).</title>
        <authorList>
            <person name="Luo R."/>
            <person name="Zimin A."/>
            <person name="Workman R."/>
            <person name="Fan Y."/>
            <person name="Pertea G."/>
            <person name="Grossman N."/>
            <person name="Wear M.P."/>
            <person name="Jia B."/>
            <person name="Miller H."/>
            <person name="Casadevall A."/>
            <person name="Timp W."/>
            <person name="Zhang S.X."/>
            <person name="Salzberg S.L."/>
        </authorList>
    </citation>
    <scope>NUCLEOTIDE SEQUENCE [LARGE SCALE GENOMIC DNA]</scope>
    <source>
        <strain evidence="5 6">JHH-5317</strain>
    </source>
</reference>
<name>A0A2N3NA62_9PEZI</name>
<keyword evidence="3" id="KW-0560">Oxidoreductase</keyword>
<dbReference type="InterPro" id="IPR045312">
    <property type="entry name" value="PCBER-like"/>
</dbReference>
<dbReference type="InterPro" id="IPR051609">
    <property type="entry name" value="NmrA/Isoflavone_reductase-like"/>
</dbReference>
<dbReference type="GO" id="GO:0016491">
    <property type="term" value="F:oxidoreductase activity"/>
    <property type="evidence" value="ECO:0007669"/>
    <property type="project" value="UniProtKB-KW"/>
</dbReference>
<dbReference type="OrthoDB" id="9974981at2759"/>
<dbReference type="PANTHER" id="PTHR47706">
    <property type="entry name" value="NMRA-LIKE FAMILY PROTEIN"/>
    <property type="match status" value="1"/>
</dbReference>
<dbReference type="Gene3D" id="3.40.50.720">
    <property type="entry name" value="NAD(P)-binding Rossmann-like Domain"/>
    <property type="match status" value="1"/>
</dbReference>
<sequence>MNDIKRVAASGNFGTPITTALVKAGFDVTIISRAESNATFPDGLPVIRIQYTLETITDALQGHHAAVCVVGPAGMGLQSMMVDAAAAAGVKRFIVDDFGWGIDMRGLPEFKDIHNHRRAGWDHAKAKAEATAGFTFTGISTGNPIDWVGSSSNPGIRAYVSNTRQALKRFPVMGFNIATRTAIIYDDGNEAFTGTTLQGIGQSVVGVLQHPEETANRFVRVLSIKTTQNQLLAAFKEATGTEWEVQRSTTAALLESGRKKKAQGSGGWVLDLVVAQLLEQGEARCVVAPSWEESDSGLLGVGHETAHGIVAKALNP</sequence>
<evidence type="ECO:0000256" key="2">
    <source>
        <dbReference type="ARBA" id="ARBA00022857"/>
    </source>
</evidence>
<comment type="caution">
    <text evidence="5">The sequence shown here is derived from an EMBL/GenBank/DDBJ whole genome shotgun (WGS) entry which is preliminary data.</text>
</comment>
<dbReference type="AlphaFoldDB" id="A0A2N3NA62"/>
<feature type="domain" description="NAD(P)-binding" evidence="4">
    <location>
        <begin position="9"/>
        <end position="113"/>
    </location>
</feature>
<dbReference type="InterPro" id="IPR036291">
    <property type="entry name" value="NAD(P)-bd_dom_sf"/>
</dbReference>
<keyword evidence="2" id="KW-0521">NADP</keyword>
<dbReference type="InterPro" id="IPR016040">
    <property type="entry name" value="NAD(P)-bd_dom"/>
</dbReference>
<evidence type="ECO:0000256" key="1">
    <source>
        <dbReference type="ARBA" id="ARBA00005725"/>
    </source>
</evidence>
<proteinExistence type="inferred from homology"/>
<dbReference type="Pfam" id="PF13460">
    <property type="entry name" value="NAD_binding_10"/>
    <property type="match status" value="1"/>
</dbReference>
<dbReference type="PANTHER" id="PTHR47706:SF9">
    <property type="entry name" value="NMRA-LIKE DOMAIN-CONTAINING PROTEIN-RELATED"/>
    <property type="match status" value="1"/>
</dbReference>